<reference evidence="1" key="1">
    <citation type="journal article" date="2014" name="Genome Biol. Evol.">
        <title>Pangenome evidence for extensive interdomain horizontal transfer affecting lineage core and shell genes in uncultured planktonic thaumarchaeota and euryarchaeota.</title>
        <authorList>
            <person name="Deschamps P."/>
            <person name="Zivanovic Y."/>
            <person name="Moreira D."/>
            <person name="Rodriguez-Valera F."/>
            <person name="Lopez-Garcia P."/>
        </authorList>
    </citation>
    <scope>NUCLEOTIDE SEQUENCE</scope>
</reference>
<protein>
    <submittedName>
        <fullName evidence="1">5 10-methylenetetrahydrofolate reductase-like protein</fullName>
    </submittedName>
</protein>
<organism evidence="1">
    <name type="scientific">uncultured marine thaumarchaeote KM3_126_H01</name>
    <dbReference type="NCBI Taxonomy" id="1455995"/>
    <lineage>
        <taxon>Archaea</taxon>
        <taxon>Nitrososphaerota</taxon>
        <taxon>environmental samples</taxon>
    </lineage>
</organism>
<evidence type="ECO:0000313" key="1">
    <source>
        <dbReference type="EMBL" id="AIE99948.1"/>
    </source>
</evidence>
<name>A0A075G8M8_9ARCH</name>
<dbReference type="EMBL" id="KF900577">
    <property type="protein sequence ID" value="AIE99948.1"/>
    <property type="molecule type" value="Genomic_DNA"/>
</dbReference>
<sequence length="60" mass="6798">MLLPSHKNSKSAEFLKIDWSDYKENIVGFINEIHSIAGDILITSPNDFKRAYETISKLAS</sequence>
<dbReference type="AlphaFoldDB" id="A0A075G8M8"/>
<proteinExistence type="predicted"/>
<accession>A0A075G8M8</accession>